<evidence type="ECO:0000313" key="2">
    <source>
        <dbReference type="Proteomes" id="UP000310200"/>
    </source>
</evidence>
<dbReference type="AlphaFoldDB" id="A0A4S2JSH3"/>
<gene>
    <name evidence="1" type="ORF">DBV15_06725</name>
</gene>
<dbReference type="EMBL" id="QBLH01003435">
    <property type="protein sequence ID" value="TGZ38406.1"/>
    <property type="molecule type" value="Genomic_DNA"/>
</dbReference>
<proteinExistence type="predicted"/>
<protein>
    <submittedName>
        <fullName evidence="1">Uncharacterized protein</fullName>
    </submittedName>
</protein>
<keyword evidence="2" id="KW-1185">Reference proteome</keyword>
<name>A0A4S2JSH3_9HYME</name>
<organism evidence="1 2">
    <name type="scientific">Temnothorax longispinosus</name>
    <dbReference type="NCBI Taxonomy" id="300112"/>
    <lineage>
        <taxon>Eukaryota</taxon>
        <taxon>Metazoa</taxon>
        <taxon>Ecdysozoa</taxon>
        <taxon>Arthropoda</taxon>
        <taxon>Hexapoda</taxon>
        <taxon>Insecta</taxon>
        <taxon>Pterygota</taxon>
        <taxon>Neoptera</taxon>
        <taxon>Endopterygota</taxon>
        <taxon>Hymenoptera</taxon>
        <taxon>Apocrita</taxon>
        <taxon>Aculeata</taxon>
        <taxon>Formicoidea</taxon>
        <taxon>Formicidae</taxon>
        <taxon>Myrmicinae</taxon>
        <taxon>Temnothorax</taxon>
    </lineage>
</organism>
<evidence type="ECO:0000313" key="1">
    <source>
        <dbReference type="EMBL" id="TGZ38406.1"/>
    </source>
</evidence>
<dbReference type="Proteomes" id="UP000310200">
    <property type="component" value="Unassembled WGS sequence"/>
</dbReference>
<reference evidence="1 2" key="1">
    <citation type="journal article" date="2019" name="Philos. Trans. R. Soc. Lond., B, Biol. Sci.">
        <title>Ant behaviour and brain gene expression of defending hosts depend on the ecological success of the intruding social parasite.</title>
        <authorList>
            <person name="Kaur R."/>
            <person name="Stoldt M."/>
            <person name="Jongepier E."/>
            <person name="Feldmeyer B."/>
            <person name="Menzel F."/>
            <person name="Bornberg-Bauer E."/>
            <person name="Foitzik S."/>
        </authorList>
    </citation>
    <scope>NUCLEOTIDE SEQUENCE [LARGE SCALE GENOMIC DNA]</scope>
    <source>
        <tissue evidence="1">Whole body</tissue>
    </source>
</reference>
<comment type="caution">
    <text evidence="1">The sequence shown here is derived from an EMBL/GenBank/DDBJ whole genome shotgun (WGS) entry which is preliminary data.</text>
</comment>
<accession>A0A4S2JSH3</accession>
<sequence>MDLRKDIKEMKVNWATSPGNQPKQDTSSEYAHSFQIFVFTRKIFLAPCVLPLILYLLDLLDSHTNWSEQRITLKENFLKLFRRKL</sequence>